<protein>
    <recommendedName>
        <fullName evidence="2">Glycosyltransferase</fullName>
    </recommendedName>
</protein>
<reference evidence="1" key="1">
    <citation type="submission" date="2020-02" db="EMBL/GenBank/DDBJ databases">
        <title>Development of a multiplex PCR-based assay for rapid serotyping of Erysipelothrix species.</title>
        <authorList>
            <person name="Shimoji Y."/>
            <person name="Shiraiwa K."/>
            <person name="Tominaga H."/>
            <person name="Nishikawa S."/>
            <person name="Eguchi M."/>
            <person name="Hikono H."/>
            <person name="Ogawa Y."/>
        </authorList>
    </citation>
    <scope>NUCLEOTIDE SEQUENCE</scope>
    <source>
        <strain evidence="1">2017</strain>
    </source>
</reference>
<sequence length="295" mass="35395">MKNSSRMTLLVCSCDSYEDLWFPFFKLLKKNWPELNTRIVLNTETKKFNYTGLNIETLNTNMNYKRNTYGERMIKHLERIDTEYIFLMLDDFFLRDSVDETLIDEYIDILDNDSTLATINFDPNNRGGAETSDFRLKELPRVAPYKLNMQAGIWRKEALIKYWSDLDSPWQWEIFGNYQTFDGKDRFYHIKDKQFSPINYGLRKGGWAVYRGKWVKDDVETLFSENDIEIDYDIRGVFDNDSTALFSDKNTLLKYLLRRLKFSQLCSFIFFKLFKKIGFHKKYRTHTDYLSRKNN</sequence>
<proteinExistence type="predicted"/>
<organism evidence="1">
    <name type="scientific">Erysipelothrix rhusiopathiae</name>
    <dbReference type="NCBI Taxonomy" id="1648"/>
    <lineage>
        <taxon>Bacteria</taxon>
        <taxon>Bacillati</taxon>
        <taxon>Bacillota</taxon>
        <taxon>Erysipelotrichia</taxon>
        <taxon>Erysipelotrichales</taxon>
        <taxon>Erysipelotrichaceae</taxon>
        <taxon>Erysipelothrix</taxon>
    </lineage>
</organism>
<evidence type="ECO:0000313" key="1">
    <source>
        <dbReference type="EMBL" id="BCB22717.1"/>
    </source>
</evidence>
<dbReference type="AlphaFoldDB" id="A0A6S6I2F2"/>
<name>A0A6S6I2F2_ERYRH</name>
<dbReference type="EMBL" id="LC528607">
    <property type="protein sequence ID" value="BCB22717.1"/>
    <property type="molecule type" value="Genomic_DNA"/>
</dbReference>
<accession>A0A6S6I2F2</accession>
<evidence type="ECO:0008006" key="2">
    <source>
        <dbReference type="Google" id="ProtNLM"/>
    </source>
</evidence>